<feature type="domain" description="Phosphodiester glycosidase" evidence="2">
    <location>
        <begin position="164"/>
        <end position="346"/>
    </location>
</feature>
<feature type="region of interest" description="Disordered" evidence="1">
    <location>
        <begin position="1"/>
        <end position="23"/>
    </location>
</feature>
<dbReference type="OrthoDB" id="9809781at2"/>
<name>A0A1S8T969_9CLOT</name>
<feature type="compositionally biased region" description="Basic residues" evidence="1">
    <location>
        <begin position="14"/>
        <end position="23"/>
    </location>
</feature>
<comment type="caution">
    <text evidence="3">The sequence shown here is derived from an EMBL/GenBank/DDBJ whole genome shotgun (WGS) entry which is preliminary data.</text>
</comment>
<organism evidence="3 4">
    <name type="scientific">Clostridium puniceum</name>
    <dbReference type="NCBI Taxonomy" id="29367"/>
    <lineage>
        <taxon>Bacteria</taxon>
        <taxon>Bacillati</taxon>
        <taxon>Bacillota</taxon>
        <taxon>Clostridia</taxon>
        <taxon>Eubacteriales</taxon>
        <taxon>Clostridiaceae</taxon>
        <taxon>Clostridium</taxon>
    </lineage>
</organism>
<evidence type="ECO:0000313" key="4">
    <source>
        <dbReference type="Proteomes" id="UP000190890"/>
    </source>
</evidence>
<evidence type="ECO:0000259" key="2">
    <source>
        <dbReference type="Pfam" id="PF09992"/>
    </source>
</evidence>
<dbReference type="AlphaFoldDB" id="A0A1S8T969"/>
<dbReference type="RefSeq" id="WP_077848983.1">
    <property type="nucleotide sequence ID" value="NZ_LZZM01000201.1"/>
</dbReference>
<feature type="compositionally biased region" description="Polar residues" evidence="1">
    <location>
        <begin position="1"/>
        <end position="12"/>
    </location>
</feature>
<keyword evidence="4" id="KW-1185">Reference proteome</keyword>
<dbReference type="PANTHER" id="PTHR40446">
    <property type="entry name" value="N-ACETYLGLUCOSAMINE-1-PHOSPHODIESTER ALPHA-N-ACETYLGLUCOSAMINIDASE"/>
    <property type="match status" value="1"/>
</dbReference>
<accession>A0A1S8T969</accession>
<dbReference type="PANTHER" id="PTHR40446:SF2">
    <property type="entry name" value="N-ACETYLGLUCOSAMINE-1-PHOSPHODIESTER ALPHA-N-ACETYLGLUCOSAMINIDASE"/>
    <property type="match status" value="1"/>
</dbReference>
<dbReference type="Proteomes" id="UP000190890">
    <property type="component" value="Unassembled WGS sequence"/>
</dbReference>
<protein>
    <recommendedName>
        <fullName evidence="2">Phosphodiester glycosidase domain-containing protein</fullName>
    </recommendedName>
</protein>
<evidence type="ECO:0000256" key="1">
    <source>
        <dbReference type="SAM" id="MobiDB-lite"/>
    </source>
</evidence>
<dbReference type="STRING" id="29367.CLPUN_40010"/>
<dbReference type="InterPro" id="IPR018711">
    <property type="entry name" value="NAGPA"/>
</dbReference>
<gene>
    <name evidence="3" type="ORF">CLPUN_40010</name>
</gene>
<proteinExistence type="predicted"/>
<dbReference type="Pfam" id="PF09992">
    <property type="entry name" value="NAGPA"/>
    <property type="match status" value="1"/>
</dbReference>
<evidence type="ECO:0000313" key="3">
    <source>
        <dbReference type="EMBL" id="OOM74296.1"/>
    </source>
</evidence>
<sequence length="347" mass="37410">MKINKNSKNMNQKNRTKVKKVKKKSRKFSAKTIVAFLAFELLFTACTFPFILLYGPFETAKSTYVGAAMTSASHQYLAKWFLSDERIAKIQGQNAVETTSETTDTSQIDIPKIKDDTIEINQLDGNSKYNGYWMVIKDPTRVKIGYTSKLKVEGEITSQIAEKNGAIAAINGGGFVDQSSSAEWTGNGGLPTGVIMNEGKVVYDDLGGGKTTSLGITKNGTMLVGNFSVAELKEKGVQEAVSFYPALIINGKMTQISGDGGFGIAPKTAIGQRKDGAIIFLVIDGRELGSLGATVKEVQEIMSKLGCLNAMNLDGGKSTTMYYDGEIINKPSNSMGERTIATAIIVK</sequence>
<reference evidence="3 4" key="1">
    <citation type="submission" date="2016-05" db="EMBL/GenBank/DDBJ databases">
        <title>Microbial solvent formation.</title>
        <authorList>
            <person name="Poehlein A."/>
            <person name="Montoya Solano J.D."/>
            <person name="Flitsch S."/>
            <person name="Krabben P."/>
            <person name="Duerre P."/>
            <person name="Daniel R."/>
        </authorList>
    </citation>
    <scope>NUCLEOTIDE SEQUENCE [LARGE SCALE GENOMIC DNA]</scope>
    <source>
        <strain evidence="3 4">DSM 2619</strain>
    </source>
</reference>
<dbReference type="EMBL" id="LZZM01000201">
    <property type="protein sequence ID" value="OOM74296.1"/>
    <property type="molecule type" value="Genomic_DNA"/>
</dbReference>